<feature type="active site" evidence="6">
    <location>
        <position position="177"/>
    </location>
</feature>
<evidence type="ECO:0000256" key="3">
    <source>
        <dbReference type="ARBA" id="ARBA00022801"/>
    </source>
</evidence>
<dbReference type="Pfam" id="PF01339">
    <property type="entry name" value="CheB_methylest"/>
    <property type="match status" value="1"/>
</dbReference>
<dbReference type="InterPro" id="IPR008248">
    <property type="entry name" value="CheB-like"/>
</dbReference>
<reference evidence="10 11" key="1">
    <citation type="journal article" date="2016" name="Nat. Commun.">
        <title>Thousands of microbial genomes shed light on interconnected biogeochemical processes in an aquifer system.</title>
        <authorList>
            <person name="Anantharaman K."/>
            <person name="Brown C.T."/>
            <person name="Hug L.A."/>
            <person name="Sharon I."/>
            <person name="Castelle C.J."/>
            <person name="Probst A.J."/>
            <person name="Thomas B.C."/>
            <person name="Singh A."/>
            <person name="Wilkins M.J."/>
            <person name="Karaoz U."/>
            <person name="Brodie E.L."/>
            <person name="Williams K.H."/>
            <person name="Hubbard S.S."/>
            <person name="Banfield J.F."/>
        </authorList>
    </citation>
    <scope>NUCLEOTIDE SEQUENCE [LARGE SCALE GENOMIC DNA]</scope>
</reference>
<evidence type="ECO:0000256" key="4">
    <source>
        <dbReference type="ARBA" id="ARBA00039140"/>
    </source>
</evidence>
<gene>
    <name evidence="10" type="ORF">A2845_00300</name>
</gene>
<dbReference type="Pfam" id="PF00072">
    <property type="entry name" value="Response_reg"/>
    <property type="match status" value="1"/>
</dbReference>
<dbReference type="PANTHER" id="PTHR42872">
    <property type="entry name" value="PROTEIN-GLUTAMATE METHYLESTERASE/PROTEIN-GLUTAMINE GLUTAMINASE"/>
    <property type="match status" value="1"/>
</dbReference>
<dbReference type="InterPro" id="IPR000673">
    <property type="entry name" value="Sig_transdc_resp-reg_Me-estase"/>
</dbReference>
<evidence type="ECO:0000256" key="5">
    <source>
        <dbReference type="ARBA" id="ARBA00048267"/>
    </source>
</evidence>
<dbReference type="CDD" id="cd16432">
    <property type="entry name" value="CheB_Rec"/>
    <property type="match status" value="1"/>
</dbReference>
<dbReference type="PROSITE" id="PS50122">
    <property type="entry name" value="CHEB"/>
    <property type="match status" value="1"/>
</dbReference>
<dbReference type="InterPro" id="IPR001789">
    <property type="entry name" value="Sig_transdc_resp-reg_receiver"/>
</dbReference>
<dbReference type="PROSITE" id="PS50110">
    <property type="entry name" value="RESPONSE_REGULATORY"/>
    <property type="match status" value="1"/>
</dbReference>
<dbReference type="GO" id="GO:0006935">
    <property type="term" value="P:chemotaxis"/>
    <property type="evidence" value="ECO:0007669"/>
    <property type="project" value="UniProtKB-UniRule"/>
</dbReference>
<dbReference type="GO" id="GO:0008984">
    <property type="term" value="F:protein-glutamate methylesterase activity"/>
    <property type="evidence" value="ECO:0007669"/>
    <property type="project" value="UniProtKB-EC"/>
</dbReference>
<dbReference type="GO" id="GO:0000156">
    <property type="term" value="F:phosphorelay response regulator activity"/>
    <property type="evidence" value="ECO:0007669"/>
    <property type="project" value="InterPro"/>
</dbReference>
<evidence type="ECO:0000313" key="11">
    <source>
        <dbReference type="Proteomes" id="UP000177122"/>
    </source>
</evidence>
<evidence type="ECO:0000313" key="10">
    <source>
        <dbReference type="EMBL" id="OGZ06234.1"/>
    </source>
</evidence>
<evidence type="ECO:0000256" key="7">
    <source>
        <dbReference type="PROSITE-ProRule" id="PRU00169"/>
    </source>
</evidence>
<evidence type="ECO:0000256" key="6">
    <source>
        <dbReference type="PROSITE-ProRule" id="PRU00050"/>
    </source>
</evidence>
<keyword evidence="3 6" id="KW-0378">Hydrolase</keyword>
<name>A0A1G2CXZ9_9BACT</name>
<dbReference type="SUPFAM" id="SSF52738">
    <property type="entry name" value="Methylesterase CheB, C-terminal domain"/>
    <property type="match status" value="1"/>
</dbReference>
<dbReference type="Gene3D" id="3.40.50.180">
    <property type="entry name" value="Methylesterase CheB, C-terminal domain"/>
    <property type="match status" value="1"/>
</dbReference>
<sequence length="364" mass="39534">MNSQPTEKIRVLIADDSFFIRTYLQEVLKASESIEVVGLASSGIEVVELARKLKPHVITMDYHMPGKNGIEATAEIMRDDHPLPAIIMLSAFEGDDGEHVRKTLLSTGAHVIEKPSGEVSLDIEKIARTIVQRIEEVGWTEVRMRHSFARMKHTRERSLNGQDRTLPFSGVVVIGASTGGPSLVEGLIKSFDQYHGISIVIVQHMSAYFTSLFAERLGHVTSFRVYEAKSGDVLLPNDALVVPGGSFLLPTSLPGSPMCSFDIIESETHAPEAQIDNSMRAIAACYQGPIAGVLLSGMGNDGAVGLHALRLRGGLCLAQDPETAPVRSMPAHAIDSGEAVGVRIEDIPERIMSHFRRPSPSRLA</sequence>
<feature type="modified residue" description="4-aspartylphosphate" evidence="7">
    <location>
        <position position="61"/>
    </location>
</feature>
<dbReference type="CDD" id="cd17541">
    <property type="entry name" value="REC_CheB-like"/>
    <property type="match status" value="1"/>
</dbReference>
<evidence type="ECO:0000256" key="2">
    <source>
        <dbReference type="ARBA" id="ARBA00022500"/>
    </source>
</evidence>
<dbReference type="EC" id="3.1.1.61" evidence="4"/>
<keyword evidence="2 6" id="KW-0145">Chemotaxis</keyword>
<feature type="domain" description="Response regulatory" evidence="8">
    <location>
        <begin position="10"/>
        <end position="129"/>
    </location>
</feature>
<evidence type="ECO:0000259" key="8">
    <source>
        <dbReference type="PROSITE" id="PS50110"/>
    </source>
</evidence>
<dbReference type="SUPFAM" id="SSF52172">
    <property type="entry name" value="CheY-like"/>
    <property type="match status" value="1"/>
</dbReference>
<evidence type="ECO:0000259" key="9">
    <source>
        <dbReference type="PROSITE" id="PS50122"/>
    </source>
</evidence>
<evidence type="ECO:0000256" key="1">
    <source>
        <dbReference type="ARBA" id="ARBA00022490"/>
    </source>
</evidence>
<dbReference type="InterPro" id="IPR035909">
    <property type="entry name" value="CheB_C"/>
</dbReference>
<dbReference type="SMART" id="SM00448">
    <property type="entry name" value="REC"/>
    <property type="match status" value="1"/>
</dbReference>
<organism evidence="10 11">
    <name type="scientific">Candidatus Lloydbacteria bacterium RIFCSPHIGHO2_01_FULL_49_22</name>
    <dbReference type="NCBI Taxonomy" id="1798658"/>
    <lineage>
        <taxon>Bacteria</taxon>
        <taxon>Candidatus Lloydiibacteriota</taxon>
    </lineage>
</organism>
<accession>A0A1G2CXZ9</accession>
<dbReference type="Proteomes" id="UP000177122">
    <property type="component" value="Unassembled WGS sequence"/>
</dbReference>
<dbReference type="Gene3D" id="3.40.50.2300">
    <property type="match status" value="1"/>
</dbReference>
<proteinExistence type="predicted"/>
<dbReference type="EMBL" id="MHLI01000004">
    <property type="protein sequence ID" value="OGZ06234.1"/>
    <property type="molecule type" value="Genomic_DNA"/>
</dbReference>
<protein>
    <recommendedName>
        <fullName evidence="4">protein-glutamate methylesterase</fullName>
        <ecNumber evidence="4">3.1.1.61</ecNumber>
    </recommendedName>
</protein>
<comment type="catalytic activity">
    <reaction evidence="5">
        <text>[protein]-L-glutamate 5-O-methyl ester + H2O = L-glutamyl-[protein] + methanol + H(+)</text>
        <dbReference type="Rhea" id="RHEA:23236"/>
        <dbReference type="Rhea" id="RHEA-COMP:10208"/>
        <dbReference type="Rhea" id="RHEA-COMP:10311"/>
        <dbReference type="ChEBI" id="CHEBI:15377"/>
        <dbReference type="ChEBI" id="CHEBI:15378"/>
        <dbReference type="ChEBI" id="CHEBI:17790"/>
        <dbReference type="ChEBI" id="CHEBI:29973"/>
        <dbReference type="ChEBI" id="CHEBI:82795"/>
        <dbReference type="EC" id="3.1.1.61"/>
    </reaction>
</comment>
<dbReference type="GO" id="GO:0005737">
    <property type="term" value="C:cytoplasm"/>
    <property type="evidence" value="ECO:0007669"/>
    <property type="project" value="InterPro"/>
</dbReference>
<comment type="caution">
    <text evidence="10">The sequence shown here is derived from an EMBL/GenBank/DDBJ whole genome shotgun (WGS) entry which is preliminary data.</text>
</comment>
<keyword evidence="7" id="KW-0597">Phosphoprotein</keyword>
<keyword evidence="1" id="KW-0963">Cytoplasm</keyword>
<dbReference type="PIRSF" id="PIRSF000876">
    <property type="entry name" value="RR_chemtxs_CheB"/>
    <property type="match status" value="1"/>
</dbReference>
<dbReference type="AlphaFoldDB" id="A0A1G2CXZ9"/>
<feature type="domain" description="CheB-type methylesterase" evidence="9">
    <location>
        <begin position="167"/>
        <end position="337"/>
    </location>
</feature>
<dbReference type="PANTHER" id="PTHR42872:SF6">
    <property type="entry name" value="PROTEIN-GLUTAMATE METHYLESTERASE_PROTEIN-GLUTAMINE GLUTAMINASE"/>
    <property type="match status" value="1"/>
</dbReference>
<feature type="active site" evidence="6">
    <location>
        <position position="301"/>
    </location>
</feature>
<dbReference type="InterPro" id="IPR011006">
    <property type="entry name" value="CheY-like_superfamily"/>
</dbReference>
<feature type="active site" evidence="6">
    <location>
        <position position="204"/>
    </location>
</feature>